<dbReference type="Pfam" id="PF02653">
    <property type="entry name" value="BPD_transp_2"/>
    <property type="match status" value="1"/>
</dbReference>
<evidence type="ECO:0000256" key="5">
    <source>
        <dbReference type="ARBA" id="ARBA00022970"/>
    </source>
</evidence>
<feature type="transmembrane region" description="Helical" evidence="9">
    <location>
        <begin position="231"/>
        <end position="253"/>
    </location>
</feature>
<proteinExistence type="inferred from homology"/>
<evidence type="ECO:0000256" key="1">
    <source>
        <dbReference type="ARBA" id="ARBA00004651"/>
    </source>
</evidence>
<dbReference type="PANTHER" id="PTHR11795:SF445">
    <property type="entry name" value="AMINO ACID ABC TRANSPORTER PERMEASE PROTEIN"/>
    <property type="match status" value="1"/>
</dbReference>
<sequence>MFSFDLLLDAVVIGVLLGCFYAAVSLGLSLSFGLLDVPHVAHPAFLVMASYGVFFLNDQFDIDPLLAGLLITPLLFVFGLVAYRLYYETFEKRGSDAGVRGIAFFFGIAFIIEVLLILQFGVDQRSVTASYIGKSWQIGDMRIPFRLLVAFAVAAALTILLTLYLSRTFMGRAIRAVAQDQEALRLMGANPVRIKQWAFGIATAVLGIAGALLIIVAPVDPTLDRSYIGRTFCVVVMAGLGSMSGTLVAAIILGVAETIVLTLFGASWAPAISFAMLLGILAIRPQGLFGRRS</sequence>
<keyword evidence="2" id="KW-0813">Transport</keyword>
<dbReference type="InterPro" id="IPR001851">
    <property type="entry name" value="ABC_transp_permease"/>
</dbReference>
<evidence type="ECO:0000313" key="11">
    <source>
        <dbReference type="Proteomes" id="UP000189796"/>
    </source>
</evidence>
<keyword evidence="7 9" id="KW-0472">Membrane</keyword>
<dbReference type="PANTHER" id="PTHR11795">
    <property type="entry name" value="BRANCHED-CHAIN AMINO ACID TRANSPORT SYSTEM PERMEASE PROTEIN LIVH"/>
    <property type="match status" value="1"/>
</dbReference>
<organism evidence="10 11">
    <name type="scientific">Bradyrhizobium erythrophlei</name>
    <dbReference type="NCBI Taxonomy" id="1437360"/>
    <lineage>
        <taxon>Bacteria</taxon>
        <taxon>Pseudomonadati</taxon>
        <taxon>Pseudomonadota</taxon>
        <taxon>Alphaproteobacteria</taxon>
        <taxon>Hyphomicrobiales</taxon>
        <taxon>Nitrobacteraceae</taxon>
        <taxon>Bradyrhizobium</taxon>
    </lineage>
</organism>
<evidence type="ECO:0000256" key="4">
    <source>
        <dbReference type="ARBA" id="ARBA00022692"/>
    </source>
</evidence>
<evidence type="ECO:0000256" key="6">
    <source>
        <dbReference type="ARBA" id="ARBA00022989"/>
    </source>
</evidence>
<dbReference type="GO" id="GO:0006865">
    <property type="term" value="P:amino acid transport"/>
    <property type="evidence" value="ECO:0007669"/>
    <property type="project" value="UniProtKB-KW"/>
</dbReference>
<dbReference type="GO" id="GO:0022857">
    <property type="term" value="F:transmembrane transporter activity"/>
    <property type="evidence" value="ECO:0007669"/>
    <property type="project" value="InterPro"/>
</dbReference>
<dbReference type="OrthoDB" id="153121at2"/>
<dbReference type="RefSeq" id="WP_079604545.1">
    <property type="nucleotide sequence ID" value="NZ_LT670817.1"/>
</dbReference>
<name>A0A1M5VPB8_9BRAD</name>
<reference evidence="10 11" key="1">
    <citation type="submission" date="2016-11" db="EMBL/GenBank/DDBJ databases">
        <authorList>
            <person name="Jaros S."/>
            <person name="Januszkiewicz K."/>
            <person name="Wedrychowicz H."/>
        </authorList>
    </citation>
    <scope>NUCLEOTIDE SEQUENCE [LARGE SCALE GENOMIC DNA]</scope>
    <source>
        <strain evidence="10 11">GAS138</strain>
    </source>
</reference>
<dbReference type="Proteomes" id="UP000189796">
    <property type="component" value="Chromosome I"/>
</dbReference>
<evidence type="ECO:0000256" key="9">
    <source>
        <dbReference type="SAM" id="Phobius"/>
    </source>
</evidence>
<feature type="transmembrane region" description="Helical" evidence="9">
    <location>
        <begin position="143"/>
        <end position="165"/>
    </location>
</feature>
<feature type="transmembrane region" description="Helical" evidence="9">
    <location>
        <begin position="7"/>
        <end position="28"/>
    </location>
</feature>
<keyword evidence="5" id="KW-0029">Amino-acid transport</keyword>
<keyword evidence="3" id="KW-1003">Cell membrane</keyword>
<gene>
    <name evidence="10" type="ORF">SAMN05443248_6090</name>
</gene>
<feature type="transmembrane region" description="Helical" evidence="9">
    <location>
        <begin position="197"/>
        <end position="219"/>
    </location>
</feature>
<accession>A0A1M5VPB8</accession>
<dbReference type="AlphaFoldDB" id="A0A1M5VPB8"/>
<evidence type="ECO:0000256" key="8">
    <source>
        <dbReference type="ARBA" id="ARBA00037998"/>
    </source>
</evidence>
<comment type="similarity">
    <text evidence="8">Belongs to the binding-protein-dependent transport system permease family. LivHM subfamily.</text>
</comment>
<dbReference type="GO" id="GO:0005886">
    <property type="term" value="C:plasma membrane"/>
    <property type="evidence" value="ECO:0007669"/>
    <property type="project" value="UniProtKB-SubCell"/>
</dbReference>
<dbReference type="InterPro" id="IPR052157">
    <property type="entry name" value="BCAA_transport_permease"/>
</dbReference>
<keyword evidence="6 9" id="KW-1133">Transmembrane helix</keyword>
<feature type="transmembrane region" description="Helical" evidence="9">
    <location>
        <begin position="98"/>
        <end position="122"/>
    </location>
</feature>
<feature type="transmembrane region" description="Helical" evidence="9">
    <location>
        <begin position="64"/>
        <end position="86"/>
    </location>
</feature>
<feature type="transmembrane region" description="Helical" evidence="9">
    <location>
        <begin position="40"/>
        <end position="57"/>
    </location>
</feature>
<keyword evidence="4 9" id="KW-0812">Transmembrane</keyword>
<evidence type="ECO:0000256" key="7">
    <source>
        <dbReference type="ARBA" id="ARBA00023136"/>
    </source>
</evidence>
<dbReference type="EMBL" id="LT670817">
    <property type="protein sequence ID" value="SHH77131.1"/>
    <property type="molecule type" value="Genomic_DNA"/>
</dbReference>
<comment type="subcellular location">
    <subcellularLocation>
        <location evidence="1">Cell membrane</location>
        <topology evidence="1">Multi-pass membrane protein</topology>
    </subcellularLocation>
</comment>
<protein>
    <submittedName>
        <fullName evidence="10">Branched-chain amino acid transport system permease protein</fullName>
    </submittedName>
</protein>
<evidence type="ECO:0000313" key="10">
    <source>
        <dbReference type="EMBL" id="SHH77131.1"/>
    </source>
</evidence>
<dbReference type="CDD" id="cd06582">
    <property type="entry name" value="TM_PBP1_LivH_like"/>
    <property type="match status" value="1"/>
</dbReference>
<feature type="transmembrane region" description="Helical" evidence="9">
    <location>
        <begin position="259"/>
        <end position="283"/>
    </location>
</feature>
<evidence type="ECO:0000256" key="2">
    <source>
        <dbReference type="ARBA" id="ARBA00022448"/>
    </source>
</evidence>
<evidence type="ECO:0000256" key="3">
    <source>
        <dbReference type="ARBA" id="ARBA00022475"/>
    </source>
</evidence>